<dbReference type="Gene3D" id="1.10.150.130">
    <property type="match status" value="1"/>
</dbReference>
<dbReference type="InterPro" id="IPR050090">
    <property type="entry name" value="Tyrosine_recombinase_XerCD"/>
</dbReference>
<dbReference type="InterPro" id="IPR028259">
    <property type="entry name" value="AP2-like_int_N"/>
</dbReference>
<name>A0A9X3XP78_9CLOT</name>
<dbReference type="CDD" id="cd01189">
    <property type="entry name" value="INT_ICEBs1_C_like"/>
    <property type="match status" value="1"/>
</dbReference>
<dbReference type="PROSITE" id="PS51898">
    <property type="entry name" value="TYR_RECOMBINASE"/>
    <property type="match status" value="1"/>
</dbReference>
<sequence>MDYNITYRQKDKGWQYIISYKVNGKWKQKSKQGFKTKKEAKPFAEKTLKELKIQVNNNKFINDYDSLNFESLHNNFIEHIKLYKEFNTIKGYKNAYSCFDSLANYKVSNIKNIDIQRCVDNLLKKGLKISTIKTYILRISLEFEYYINTYNSIYINPAKKIKVPLNKNTNIKKALTKKELDSLLEKIKDNKFYIVAYIAANTGLRCGEILGLTWADIDEINSYIIVNKQWKLLKTGISGFGELKTKNSNRIVPVNKDFIKVLKDYKLSNPISIDNRIAPFNKASIEKYLNPKLREYANISIHELRHTYATLLIQNGVDFKTVAKILGHDVKQTLDTYSHVTDDMMENASKAISKIFSN</sequence>
<dbReference type="InterPro" id="IPR013762">
    <property type="entry name" value="Integrase-like_cat_sf"/>
</dbReference>
<evidence type="ECO:0000313" key="6">
    <source>
        <dbReference type="Proteomes" id="UP001141183"/>
    </source>
</evidence>
<protein>
    <submittedName>
        <fullName evidence="5">Site-specific integrase</fullName>
    </submittedName>
</protein>
<dbReference type="Pfam" id="PF00589">
    <property type="entry name" value="Phage_integrase"/>
    <property type="match status" value="1"/>
</dbReference>
<dbReference type="Gene3D" id="1.10.443.10">
    <property type="entry name" value="Intergrase catalytic core"/>
    <property type="match status" value="1"/>
</dbReference>
<proteinExistence type="inferred from homology"/>
<dbReference type="Pfam" id="PF14657">
    <property type="entry name" value="Arm-DNA-bind_4"/>
    <property type="match status" value="1"/>
</dbReference>
<feature type="domain" description="Tyr recombinase" evidence="4">
    <location>
        <begin position="170"/>
        <end position="350"/>
    </location>
</feature>
<dbReference type="RefSeq" id="WP_272470763.1">
    <property type="nucleotide sequence ID" value="NZ_JAMRYU010000031.1"/>
</dbReference>
<accession>A0A9X3XP78</accession>
<organism evidence="5 6">
    <name type="scientific">Clostridium tertium</name>
    <dbReference type="NCBI Taxonomy" id="1559"/>
    <lineage>
        <taxon>Bacteria</taxon>
        <taxon>Bacillati</taxon>
        <taxon>Bacillota</taxon>
        <taxon>Clostridia</taxon>
        <taxon>Eubacteriales</taxon>
        <taxon>Clostridiaceae</taxon>
        <taxon>Clostridium</taxon>
    </lineage>
</organism>
<dbReference type="AlphaFoldDB" id="A0A9X3XP78"/>
<evidence type="ECO:0000259" key="4">
    <source>
        <dbReference type="PROSITE" id="PS51898"/>
    </source>
</evidence>
<evidence type="ECO:0000256" key="3">
    <source>
        <dbReference type="ARBA" id="ARBA00023172"/>
    </source>
</evidence>
<dbReference type="SUPFAM" id="SSF56349">
    <property type="entry name" value="DNA breaking-rejoining enzymes"/>
    <property type="match status" value="1"/>
</dbReference>
<keyword evidence="3" id="KW-0233">DNA recombination</keyword>
<dbReference type="GO" id="GO:0003677">
    <property type="term" value="F:DNA binding"/>
    <property type="evidence" value="ECO:0007669"/>
    <property type="project" value="UniProtKB-KW"/>
</dbReference>
<comment type="caution">
    <text evidence="5">The sequence shown here is derived from an EMBL/GenBank/DDBJ whole genome shotgun (WGS) entry which is preliminary data.</text>
</comment>
<evidence type="ECO:0000256" key="2">
    <source>
        <dbReference type="ARBA" id="ARBA00023125"/>
    </source>
</evidence>
<dbReference type="Proteomes" id="UP001141183">
    <property type="component" value="Unassembled WGS sequence"/>
</dbReference>
<dbReference type="InterPro" id="IPR002104">
    <property type="entry name" value="Integrase_catalytic"/>
</dbReference>
<dbReference type="GO" id="GO:0006310">
    <property type="term" value="P:DNA recombination"/>
    <property type="evidence" value="ECO:0007669"/>
    <property type="project" value="UniProtKB-KW"/>
</dbReference>
<evidence type="ECO:0000313" key="5">
    <source>
        <dbReference type="EMBL" id="MDC4242401.1"/>
    </source>
</evidence>
<dbReference type="InterPro" id="IPR010998">
    <property type="entry name" value="Integrase_recombinase_N"/>
</dbReference>
<dbReference type="PANTHER" id="PTHR30349:SF64">
    <property type="entry name" value="PROPHAGE INTEGRASE INTD-RELATED"/>
    <property type="match status" value="1"/>
</dbReference>
<reference evidence="5" key="1">
    <citation type="submission" date="2022-05" db="EMBL/GenBank/DDBJ databases">
        <title>Draft genome sequence of Clostridium tertium strain CP3 isolated from Peru.</title>
        <authorList>
            <person name="Hurtado R."/>
            <person name="Lima L."/>
            <person name="Sousa T."/>
            <person name="Jaiswal A.K."/>
            <person name="Tiwari S."/>
            <person name="Maturrano L."/>
            <person name="Brenig B."/>
            <person name="Azevedo V."/>
        </authorList>
    </citation>
    <scope>NUCLEOTIDE SEQUENCE</scope>
    <source>
        <strain evidence="5">CP3</strain>
    </source>
</reference>
<keyword evidence="6" id="KW-1185">Reference proteome</keyword>
<evidence type="ECO:0000256" key="1">
    <source>
        <dbReference type="ARBA" id="ARBA00008857"/>
    </source>
</evidence>
<gene>
    <name evidence="5" type="ORF">NE398_19915</name>
</gene>
<dbReference type="EMBL" id="JAMRYU010000031">
    <property type="protein sequence ID" value="MDC4242401.1"/>
    <property type="molecule type" value="Genomic_DNA"/>
</dbReference>
<dbReference type="InterPro" id="IPR011010">
    <property type="entry name" value="DNA_brk_join_enz"/>
</dbReference>
<comment type="similarity">
    <text evidence="1">Belongs to the 'phage' integrase family.</text>
</comment>
<dbReference type="GO" id="GO:0015074">
    <property type="term" value="P:DNA integration"/>
    <property type="evidence" value="ECO:0007669"/>
    <property type="project" value="InterPro"/>
</dbReference>
<dbReference type="PANTHER" id="PTHR30349">
    <property type="entry name" value="PHAGE INTEGRASE-RELATED"/>
    <property type="match status" value="1"/>
</dbReference>
<keyword evidence="2" id="KW-0238">DNA-binding</keyword>